<protein>
    <submittedName>
        <fullName evidence="1">Uncharacterized protein</fullName>
    </submittedName>
</protein>
<proteinExistence type="predicted"/>
<dbReference type="Proteomes" id="UP000824469">
    <property type="component" value="Unassembled WGS sequence"/>
</dbReference>
<reference evidence="1 2" key="1">
    <citation type="journal article" date="2021" name="Nat. Plants">
        <title>The Taxus genome provides insights into paclitaxel biosynthesis.</title>
        <authorList>
            <person name="Xiong X."/>
            <person name="Gou J."/>
            <person name="Liao Q."/>
            <person name="Li Y."/>
            <person name="Zhou Q."/>
            <person name="Bi G."/>
            <person name="Li C."/>
            <person name="Du R."/>
            <person name="Wang X."/>
            <person name="Sun T."/>
            <person name="Guo L."/>
            <person name="Liang H."/>
            <person name="Lu P."/>
            <person name="Wu Y."/>
            <person name="Zhang Z."/>
            <person name="Ro D.K."/>
            <person name="Shang Y."/>
            <person name="Huang S."/>
            <person name="Yan J."/>
        </authorList>
    </citation>
    <scope>NUCLEOTIDE SEQUENCE [LARGE SCALE GENOMIC DNA]</scope>
    <source>
        <strain evidence="1">Ta-2019</strain>
    </source>
</reference>
<gene>
    <name evidence="1" type="ORF">KI387_015607</name>
</gene>
<organism evidence="1 2">
    <name type="scientific">Taxus chinensis</name>
    <name type="common">Chinese yew</name>
    <name type="synonym">Taxus wallichiana var. chinensis</name>
    <dbReference type="NCBI Taxonomy" id="29808"/>
    <lineage>
        <taxon>Eukaryota</taxon>
        <taxon>Viridiplantae</taxon>
        <taxon>Streptophyta</taxon>
        <taxon>Embryophyta</taxon>
        <taxon>Tracheophyta</taxon>
        <taxon>Spermatophyta</taxon>
        <taxon>Pinopsida</taxon>
        <taxon>Pinidae</taxon>
        <taxon>Conifers II</taxon>
        <taxon>Cupressales</taxon>
        <taxon>Taxaceae</taxon>
        <taxon>Taxus</taxon>
    </lineage>
</organism>
<feature type="non-terminal residue" evidence="1">
    <location>
        <position position="1"/>
    </location>
</feature>
<feature type="non-terminal residue" evidence="1">
    <location>
        <position position="76"/>
    </location>
</feature>
<dbReference type="AlphaFoldDB" id="A0AA38GG75"/>
<accession>A0AA38GG75</accession>
<evidence type="ECO:0000313" key="1">
    <source>
        <dbReference type="EMBL" id="KAH9320968.1"/>
    </source>
</evidence>
<dbReference type="EMBL" id="JAHRHJ020000003">
    <property type="protein sequence ID" value="KAH9320968.1"/>
    <property type="molecule type" value="Genomic_DNA"/>
</dbReference>
<comment type="caution">
    <text evidence="1">The sequence shown here is derived from an EMBL/GenBank/DDBJ whole genome shotgun (WGS) entry which is preliminary data.</text>
</comment>
<sequence>HLEKEDKLKVVAIMAEYNKVLADVKIVAHTAEAAYDNCADRDKVVSILVANYEAELKEFQENNKGNRAEWDRILAE</sequence>
<keyword evidence="2" id="KW-1185">Reference proteome</keyword>
<name>A0AA38GG75_TAXCH</name>
<evidence type="ECO:0000313" key="2">
    <source>
        <dbReference type="Proteomes" id="UP000824469"/>
    </source>
</evidence>